<comment type="caution">
    <text evidence="5">The sequence shown here is derived from an EMBL/GenBank/DDBJ whole genome shotgun (WGS) entry which is preliminary data.</text>
</comment>
<proteinExistence type="predicted"/>
<evidence type="ECO:0000256" key="3">
    <source>
        <dbReference type="ARBA" id="ARBA00023002"/>
    </source>
</evidence>
<comment type="cofactor">
    <cofactor evidence="1">
        <name>FMN</name>
        <dbReference type="ChEBI" id="CHEBI:58210"/>
    </cofactor>
</comment>
<keyword evidence="3" id="KW-0560">Oxidoreductase</keyword>
<dbReference type="RefSeq" id="WP_097654077.1">
    <property type="nucleotide sequence ID" value="NZ_LYXE01000122.1"/>
</dbReference>
<reference evidence="5 6" key="1">
    <citation type="submission" date="2016-05" db="EMBL/GenBank/DDBJ databases">
        <authorList>
            <person name="Lavstsen T."/>
            <person name="Jespersen J.S."/>
        </authorList>
    </citation>
    <scope>NUCLEOTIDE SEQUENCE [LARGE SCALE GENOMIC DNA]</scope>
    <source>
        <strain evidence="5 6">B7-9</strain>
    </source>
</reference>
<dbReference type="GO" id="GO:0005737">
    <property type="term" value="C:cytoplasm"/>
    <property type="evidence" value="ECO:0007669"/>
    <property type="project" value="InterPro"/>
</dbReference>
<keyword evidence="6" id="KW-1185">Reference proteome</keyword>
<protein>
    <recommendedName>
        <fullName evidence="4">Dihydroorotate dehydrogenase catalytic domain-containing protein</fullName>
    </recommendedName>
</protein>
<comment type="pathway">
    <text evidence="2">Pyrimidine metabolism; UMP biosynthesis via de novo pathway.</text>
</comment>
<dbReference type="GO" id="GO:0044205">
    <property type="term" value="P:'de novo' UMP biosynthetic process"/>
    <property type="evidence" value="ECO:0007669"/>
    <property type="project" value="UniProtKB-UniPathway"/>
</dbReference>
<dbReference type="GO" id="GO:0006207">
    <property type="term" value="P:'de novo' pyrimidine nucleobase biosynthetic process"/>
    <property type="evidence" value="ECO:0007669"/>
    <property type="project" value="InterPro"/>
</dbReference>
<evidence type="ECO:0000313" key="5">
    <source>
        <dbReference type="EMBL" id="PDV97809.1"/>
    </source>
</evidence>
<dbReference type="UniPathway" id="UPA00070"/>
<evidence type="ECO:0000256" key="1">
    <source>
        <dbReference type="ARBA" id="ARBA00001917"/>
    </source>
</evidence>
<gene>
    <name evidence="5" type="ORF">A9Q02_17320</name>
</gene>
<evidence type="ECO:0000259" key="4">
    <source>
        <dbReference type="Pfam" id="PF01180"/>
    </source>
</evidence>
<dbReference type="SUPFAM" id="SSF51395">
    <property type="entry name" value="FMN-linked oxidoreductases"/>
    <property type="match status" value="1"/>
</dbReference>
<dbReference type="Proteomes" id="UP000220922">
    <property type="component" value="Unassembled WGS sequence"/>
</dbReference>
<accession>A0A2H3L3U3</accession>
<dbReference type="InterPro" id="IPR013785">
    <property type="entry name" value="Aldolase_TIM"/>
</dbReference>
<organism evidence="5 6">
    <name type="scientific">Candidatus Chloroploca asiatica</name>
    <dbReference type="NCBI Taxonomy" id="1506545"/>
    <lineage>
        <taxon>Bacteria</taxon>
        <taxon>Bacillati</taxon>
        <taxon>Chloroflexota</taxon>
        <taxon>Chloroflexia</taxon>
        <taxon>Chloroflexales</taxon>
        <taxon>Chloroflexineae</taxon>
        <taxon>Oscillochloridaceae</taxon>
        <taxon>Candidatus Chloroploca</taxon>
    </lineage>
</organism>
<dbReference type="InterPro" id="IPR005720">
    <property type="entry name" value="Dihydroorotate_DH_cat"/>
</dbReference>
<dbReference type="OrthoDB" id="9794954at2"/>
<dbReference type="GO" id="GO:0004152">
    <property type="term" value="F:dihydroorotate dehydrogenase activity"/>
    <property type="evidence" value="ECO:0007669"/>
    <property type="project" value="UniProtKB-ARBA"/>
</dbReference>
<name>A0A2H3L3U3_9CHLR</name>
<sequence length="273" mass="28057">MYDLAPHNPYTLSLTTPLVAGAGSVGYGVEVARQLGLTSQPPTHGLGALLTRTTTLRPIRTHPQIHETPAGLVLTDEQANPGVRTVRERFAPLWRNWNLPVIVSVAAEHPAELERLLTELEASEAVRGIELALAASEALTPHAAQSLITAARATTPLPLIARLSGEMATMLAIAEAVVAAGADCLALTDGVPAAVASATGYREGLLYGPALHPIVLRQLTALAAAVTVPIIAGGGVTSLAAARALLDAGATAVSLDTVLLTDLRAPAQWGACG</sequence>
<dbReference type="EMBL" id="LYXE01000122">
    <property type="protein sequence ID" value="PDV97809.1"/>
    <property type="molecule type" value="Genomic_DNA"/>
</dbReference>
<feature type="domain" description="Dihydroorotate dehydrogenase catalytic" evidence="4">
    <location>
        <begin position="13"/>
        <end position="259"/>
    </location>
</feature>
<dbReference type="InterPro" id="IPR001295">
    <property type="entry name" value="Dihydroorotate_DH_CS"/>
</dbReference>
<evidence type="ECO:0000256" key="2">
    <source>
        <dbReference type="ARBA" id="ARBA00004725"/>
    </source>
</evidence>
<dbReference type="PROSITE" id="PS00912">
    <property type="entry name" value="DHODEHASE_2"/>
    <property type="match status" value="1"/>
</dbReference>
<evidence type="ECO:0000313" key="6">
    <source>
        <dbReference type="Proteomes" id="UP000220922"/>
    </source>
</evidence>
<dbReference type="Gene3D" id="3.20.20.70">
    <property type="entry name" value="Aldolase class I"/>
    <property type="match status" value="1"/>
</dbReference>
<dbReference type="AlphaFoldDB" id="A0A2H3L3U3"/>
<dbReference type="Pfam" id="PF01180">
    <property type="entry name" value="DHO_dh"/>
    <property type="match status" value="1"/>
</dbReference>